<comment type="caution">
    <text evidence="6">The sequence shown here is derived from an EMBL/GenBank/DDBJ whole genome shotgun (WGS) entry which is preliminary data.</text>
</comment>
<evidence type="ECO:0000313" key="7">
    <source>
        <dbReference type="Proteomes" id="UP000681594"/>
    </source>
</evidence>
<keyword evidence="7" id="KW-1185">Reference proteome</keyword>
<keyword evidence="3" id="KW-0233">DNA recombination</keyword>
<gene>
    <name evidence="6" type="ORF">J8J14_00060</name>
</gene>
<dbReference type="InterPro" id="IPR050639">
    <property type="entry name" value="SSR_resolvase"/>
</dbReference>
<feature type="active site" description="O-(5'-phospho-DNA)-serine intermediate" evidence="4">
    <location>
        <position position="8"/>
    </location>
</feature>
<evidence type="ECO:0000259" key="5">
    <source>
        <dbReference type="PROSITE" id="PS51736"/>
    </source>
</evidence>
<protein>
    <submittedName>
        <fullName evidence="6">Recombinase family protein</fullName>
    </submittedName>
</protein>
<dbReference type="CDD" id="cd03768">
    <property type="entry name" value="SR_ResInv"/>
    <property type="match status" value="1"/>
</dbReference>
<dbReference type="SUPFAM" id="SSF53041">
    <property type="entry name" value="Resolvase-like"/>
    <property type="match status" value="1"/>
</dbReference>
<dbReference type="InterPro" id="IPR036162">
    <property type="entry name" value="Resolvase-like_N_sf"/>
</dbReference>
<accession>A0ABS4A826</accession>
<evidence type="ECO:0000256" key="3">
    <source>
        <dbReference type="ARBA" id="ARBA00023172"/>
    </source>
</evidence>
<organism evidence="6 7">
    <name type="scientific">Pararoseomonas baculiformis</name>
    <dbReference type="NCBI Taxonomy" id="2820812"/>
    <lineage>
        <taxon>Bacteria</taxon>
        <taxon>Pseudomonadati</taxon>
        <taxon>Pseudomonadota</taxon>
        <taxon>Alphaproteobacteria</taxon>
        <taxon>Acetobacterales</taxon>
        <taxon>Acetobacteraceae</taxon>
        <taxon>Pararoseomonas</taxon>
    </lineage>
</organism>
<reference evidence="6 7" key="1">
    <citation type="submission" date="2021-03" db="EMBL/GenBank/DDBJ databases">
        <authorList>
            <person name="So Y."/>
        </authorList>
    </citation>
    <scope>NUCLEOTIDE SEQUENCE [LARGE SCALE GENOMIC DNA]</scope>
    <source>
        <strain evidence="6 7">SSH11</strain>
    </source>
</reference>
<dbReference type="InterPro" id="IPR006119">
    <property type="entry name" value="Resolv_N"/>
</dbReference>
<evidence type="ECO:0000256" key="2">
    <source>
        <dbReference type="ARBA" id="ARBA00023125"/>
    </source>
</evidence>
<dbReference type="RefSeq" id="WP_209377725.1">
    <property type="nucleotide sequence ID" value="NZ_JAGIZB010000001.1"/>
</dbReference>
<feature type="domain" description="Resolvase/invertase-type recombinase catalytic" evidence="5">
    <location>
        <begin position="1"/>
        <end position="83"/>
    </location>
</feature>
<dbReference type="Gene3D" id="3.40.50.1390">
    <property type="entry name" value="Resolvase, N-terminal catalytic domain"/>
    <property type="match status" value="1"/>
</dbReference>
<dbReference type="PROSITE" id="PS51736">
    <property type="entry name" value="RECOMBINASES_3"/>
    <property type="match status" value="1"/>
</dbReference>
<dbReference type="PANTHER" id="PTHR30461:SF2">
    <property type="entry name" value="SERINE RECOMBINASE PINE-RELATED"/>
    <property type="match status" value="1"/>
</dbReference>
<dbReference type="Proteomes" id="UP000681594">
    <property type="component" value="Unassembled WGS sequence"/>
</dbReference>
<name>A0ABS4A826_9PROT</name>
<dbReference type="PANTHER" id="PTHR30461">
    <property type="entry name" value="DNA-INVERTASE FROM LAMBDOID PROPHAGE"/>
    <property type="match status" value="1"/>
</dbReference>
<keyword evidence="1" id="KW-0229">DNA integration</keyword>
<dbReference type="PROSITE" id="PS00397">
    <property type="entry name" value="RECOMBINASES_1"/>
    <property type="match status" value="1"/>
</dbReference>
<dbReference type="EMBL" id="JAGIZB010000001">
    <property type="protein sequence ID" value="MBP0443157.1"/>
    <property type="molecule type" value="Genomic_DNA"/>
</dbReference>
<proteinExistence type="predicted"/>
<evidence type="ECO:0000256" key="1">
    <source>
        <dbReference type="ARBA" id="ARBA00022908"/>
    </source>
</evidence>
<dbReference type="SMART" id="SM00857">
    <property type="entry name" value="Resolvase"/>
    <property type="match status" value="1"/>
</dbReference>
<evidence type="ECO:0000313" key="6">
    <source>
        <dbReference type="EMBL" id="MBP0443157.1"/>
    </source>
</evidence>
<evidence type="ECO:0000256" key="4">
    <source>
        <dbReference type="PROSITE-ProRule" id="PRU10137"/>
    </source>
</evidence>
<sequence length="83" mass="8702">MIGYVRVSTADQSIDLQRNALIAAGAAVIHADEGISGAAPDRPGLLTALQDLRPGDMLTVWKLDRLGRTAIDSLSASREAEAS</sequence>
<keyword evidence="2" id="KW-0238">DNA-binding</keyword>
<dbReference type="Pfam" id="PF00239">
    <property type="entry name" value="Resolvase"/>
    <property type="match status" value="1"/>
</dbReference>
<dbReference type="InterPro" id="IPR006118">
    <property type="entry name" value="Recombinase_CS"/>
</dbReference>